<proteinExistence type="predicted"/>
<organism evidence="2 3">
    <name type="scientific">Tsukamurella paurometabola</name>
    <name type="common">Corynebacterium paurometabolum</name>
    <dbReference type="NCBI Taxonomy" id="2061"/>
    <lineage>
        <taxon>Bacteria</taxon>
        <taxon>Bacillati</taxon>
        <taxon>Actinomycetota</taxon>
        <taxon>Actinomycetes</taxon>
        <taxon>Mycobacteriales</taxon>
        <taxon>Tsukamurellaceae</taxon>
        <taxon>Tsukamurella</taxon>
    </lineage>
</organism>
<gene>
    <name evidence="2" type="ORF">KFZ73_14585</name>
</gene>
<evidence type="ECO:0000313" key="2">
    <source>
        <dbReference type="EMBL" id="MBS4102461.1"/>
    </source>
</evidence>
<comment type="caution">
    <text evidence="2">The sequence shown here is derived from an EMBL/GenBank/DDBJ whole genome shotgun (WGS) entry which is preliminary data.</text>
</comment>
<feature type="compositionally biased region" description="Basic and acidic residues" evidence="1">
    <location>
        <begin position="1"/>
        <end position="24"/>
    </location>
</feature>
<evidence type="ECO:0000256" key="1">
    <source>
        <dbReference type="SAM" id="MobiDB-lite"/>
    </source>
</evidence>
<feature type="region of interest" description="Disordered" evidence="1">
    <location>
        <begin position="1"/>
        <end position="31"/>
    </location>
</feature>
<dbReference type="Proteomes" id="UP000676853">
    <property type="component" value="Unassembled WGS sequence"/>
</dbReference>
<reference evidence="2 3" key="1">
    <citation type="submission" date="2021-04" db="EMBL/GenBank/DDBJ databases">
        <title>Whole genome sequence analysis of a thiophenic sulfur metabolizing bacteria.</title>
        <authorList>
            <person name="Akhtar N."/>
            <person name="Akram J."/>
            <person name="Aslam A."/>
        </authorList>
    </citation>
    <scope>NUCLEOTIDE SEQUENCE [LARGE SCALE GENOMIC DNA]</scope>
    <source>
        <strain evidence="2 3">3OW</strain>
    </source>
</reference>
<name>A0ABS5NDT1_TSUPA</name>
<evidence type="ECO:0000313" key="3">
    <source>
        <dbReference type="Proteomes" id="UP000676853"/>
    </source>
</evidence>
<protein>
    <submittedName>
        <fullName evidence="2">Uncharacterized protein</fullName>
    </submittedName>
</protein>
<dbReference type="EMBL" id="JAGXOE010000034">
    <property type="protein sequence ID" value="MBS4102461.1"/>
    <property type="molecule type" value="Genomic_DNA"/>
</dbReference>
<dbReference type="RefSeq" id="WP_212554177.1">
    <property type="nucleotide sequence ID" value="NZ_JAGXOE010000034.1"/>
</dbReference>
<accession>A0ABS5NDT1</accession>
<sequence>MKPKFEDVEREIRRLAHEHPDRKTHPQYTKSSGEPCCIFGHALNNLGVPIATLIEFDRQNEDGFGELPEVAAGDTLSPDSRREDRMWANEVQLSQDLGATWGEAVDKADRRFGRG</sequence>
<keyword evidence="3" id="KW-1185">Reference proteome</keyword>